<gene>
    <name evidence="1" type="ORF">C8N28_0309</name>
</gene>
<name>A0A4R1M5I3_9SPHI</name>
<comment type="caution">
    <text evidence="1">The sequence shown here is derived from an EMBL/GenBank/DDBJ whole genome shotgun (WGS) entry which is preliminary data.</text>
</comment>
<dbReference type="Proteomes" id="UP000294616">
    <property type="component" value="Unassembled WGS sequence"/>
</dbReference>
<accession>A0A4R1M5I3</accession>
<dbReference type="AlphaFoldDB" id="A0A4R1M5I3"/>
<proteinExistence type="predicted"/>
<reference evidence="1 2" key="1">
    <citation type="submission" date="2019-03" db="EMBL/GenBank/DDBJ databases">
        <title>Genomic Encyclopedia of Archaeal and Bacterial Type Strains, Phase II (KMG-II): from individual species to whole genera.</title>
        <authorList>
            <person name="Goeker M."/>
        </authorList>
    </citation>
    <scope>NUCLEOTIDE SEQUENCE [LARGE SCALE GENOMIC DNA]</scope>
    <source>
        <strain evidence="1 2">DSM 22554</strain>
    </source>
</reference>
<sequence>MQVSKVKTIFFGCILCFMPTVFLKAQVNETKATLIEGIIVAGYADNGGYLNLVGPAIKFTNKPLTVLVGLLPSLKFKEDKSDSGTKNSLITPTLGFGLTSVYKHFAIQIPLFYNGKTASSDGKWNVGVGVGYKF</sequence>
<dbReference type="EMBL" id="SMGO01000001">
    <property type="protein sequence ID" value="TCK85013.1"/>
    <property type="molecule type" value="Genomic_DNA"/>
</dbReference>
<protein>
    <submittedName>
        <fullName evidence="1">Putative outer membrane protein</fullName>
    </submittedName>
</protein>
<organism evidence="1 2">
    <name type="scientific">Albibacterium bauzanense</name>
    <dbReference type="NCBI Taxonomy" id="653929"/>
    <lineage>
        <taxon>Bacteria</taxon>
        <taxon>Pseudomonadati</taxon>
        <taxon>Bacteroidota</taxon>
        <taxon>Sphingobacteriia</taxon>
        <taxon>Sphingobacteriales</taxon>
        <taxon>Sphingobacteriaceae</taxon>
        <taxon>Albibacterium</taxon>
    </lineage>
</organism>
<evidence type="ECO:0000313" key="1">
    <source>
        <dbReference type="EMBL" id="TCK85013.1"/>
    </source>
</evidence>
<keyword evidence="2" id="KW-1185">Reference proteome</keyword>
<evidence type="ECO:0000313" key="2">
    <source>
        <dbReference type="Proteomes" id="UP000294616"/>
    </source>
</evidence>